<gene>
    <name evidence="2" type="ORF">BU26DRAFT_611834</name>
</gene>
<proteinExistence type="predicted"/>
<dbReference type="EMBL" id="ML987229">
    <property type="protein sequence ID" value="KAF2240196.1"/>
    <property type="molecule type" value="Genomic_DNA"/>
</dbReference>
<organism evidence="2 3">
    <name type="scientific">Trematosphaeria pertusa</name>
    <dbReference type="NCBI Taxonomy" id="390896"/>
    <lineage>
        <taxon>Eukaryota</taxon>
        <taxon>Fungi</taxon>
        <taxon>Dikarya</taxon>
        <taxon>Ascomycota</taxon>
        <taxon>Pezizomycotina</taxon>
        <taxon>Dothideomycetes</taxon>
        <taxon>Pleosporomycetidae</taxon>
        <taxon>Pleosporales</taxon>
        <taxon>Massarineae</taxon>
        <taxon>Trematosphaeriaceae</taxon>
        <taxon>Trematosphaeria</taxon>
    </lineage>
</organism>
<reference evidence="2" key="1">
    <citation type="journal article" date="2020" name="Stud. Mycol.">
        <title>101 Dothideomycetes genomes: a test case for predicting lifestyles and emergence of pathogens.</title>
        <authorList>
            <person name="Haridas S."/>
            <person name="Albert R."/>
            <person name="Binder M."/>
            <person name="Bloem J."/>
            <person name="Labutti K."/>
            <person name="Salamov A."/>
            <person name="Andreopoulos B."/>
            <person name="Baker S."/>
            <person name="Barry K."/>
            <person name="Bills G."/>
            <person name="Bluhm B."/>
            <person name="Cannon C."/>
            <person name="Castanera R."/>
            <person name="Culley D."/>
            <person name="Daum C."/>
            <person name="Ezra D."/>
            <person name="Gonzalez J."/>
            <person name="Henrissat B."/>
            <person name="Kuo A."/>
            <person name="Liang C."/>
            <person name="Lipzen A."/>
            <person name="Lutzoni F."/>
            <person name="Magnuson J."/>
            <person name="Mondo S."/>
            <person name="Nolan M."/>
            <person name="Ohm R."/>
            <person name="Pangilinan J."/>
            <person name="Park H.-J."/>
            <person name="Ramirez L."/>
            <person name="Alfaro M."/>
            <person name="Sun H."/>
            <person name="Tritt A."/>
            <person name="Yoshinaga Y."/>
            <person name="Zwiers L.-H."/>
            <person name="Turgeon B."/>
            <person name="Goodwin S."/>
            <person name="Spatafora J."/>
            <person name="Crous P."/>
            <person name="Grigoriev I."/>
        </authorList>
    </citation>
    <scope>NUCLEOTIDE SEQUENCE</scope>
    <source>
        <strain evidence="2">CBS 122368</strain>
    </source>
</reference>
<dbReference type="Proteomes" id="UP000800094">
    <property type="component" value="Unassembled WGS sequence"/>
</dbReference>
<evidence type="ECO:0000313" key="3">
    <source>
        <dbReference type="Proteomes" id="UP000800094"/>
    </source>
</evidence>
<evidence type="ECO:0000256" key="1">
    <source>
        <dbReference type="SAM" id="MobiDB-lite"/>
    </source>
</evidence>
<dbReference type="GeneID" id="54589425"/>
<evidence type="ECO:0000313" key="2">
    <source>
        <dbReference type="EMBL" id="KAF2240196.1"/>
    </source>
</evidence>
<dbReference type="RefSeq" id="XP_033675200.1">
    <property type="nucleotide sequence ID" value="XM_033836095.1"/>
</dbReference>
<name>A0A6A6HPZ6_9PLEO</name>
<feature type="compositionally biased region" description="Basic and acidic residues" evidence="1">
    <location>
        <begin position="169"/>
        <end position="180"/>
    </location>
</feature>
<keyword evidence="3" id="KW-1185">Reference proteome</keyword>
<sequence length="633" mass="70989">MAPLDAEGVMFIRDCISNEKTTGQITELLGLAKRNRKPGQPTFPDQPDVQNLYREIRDTVDDFVVKTKGKTRPQLVAVLTEEHIFAEPIAAISARFGDKIWGVSKRSHLLTPEENSSYSRPLFWNSEEDRKRIQFLIRCWIVKTASRRIGVENRKSKEAQKIPQSPLADKGRNIHKKTVEVSDGEISETEGRAGPSKPATPVAGRQALGGSFQAPRARMYPTPTPQPQANTAEEQGPILPRADPSHVATTHDELYADPPPKSKSPPSASKRKSFDGASESNRGKLPKVKNHWRGTIPEMLKNRQEDAYSVPQSPPPASDPSLHPFPKFGRRKQRESTQDSDPTYVPSREGSIESEAEPDPDSSMTEAPDLSQRNAEEQGHPLTFGHHILSTSTHRDSTYGPVQRDSVIPDTPDIGTPMPMPIDLTDDEPPPRDSTTVEPPPVARTPLTSTTMAPPSNPSLRKEKELRRELFKLLLSRLNNISPFEPGSKDHEAEGRLNQLLLHFWLNDKATIQRKLGDRFDRLYAAFDSWMDMRRRLYAFQTSTGYFGDPGEEWRLHLRGLGLGSKERAEAVIALVDLVDSEKNGRQYVGETFNDALATLFDQLTLFPACNGAEEFKGVERYNETLLQWFTQL</sequence>
<protein>
    <submittedName>
        <fullName evidence="2">Uncharacterized protein</fullName>
    </submittedName>
</protein>
<accession>A0A6A6HPZ6</accession>
<dbReference type="AlphaFoldDB" id="A0A6A6HPZ6"/>
<feature type="region of interest" description="Disordered" evidence="1">
    <location>
        <begin position="154"/>
        <end position="462"/>
    </location>
</feature>
<dbReference type="OrthoDB" id="3672266at2759"/>